<comment type="caution">
    <text evidence="2">The sequence shown here is derived from an EMBL/GenBank/DDBJ whole genome shotgun (WGS) entry which is preliminary data.</text>
</comment>
<dbReference type="AlphaFoldDB" id="A0A9P6IY62"/>
<keyword evidence="3" id="KW-1185">Reference proteome</keyword>
<protein>
    <submittedName>
        <fullName evidence="2">Uncharacterized protein</fullName>
    </submittedName>
</protein>
<feature type="region of interest" description="Disordered" evidence="1">
    <location>
        <begin position="1"/>
        <end position="105"/>
    </location>
</feature>
<evidence type="ECO:0000256" key="1">
    <source>
        <dbReference type="SAM" id="MobiDB-lite"/>
    </source>
</evidence>
<dbReference type="OrthoDB" id="2383081at2759"/>
<organism evidence="2 3">
    <name type="scientific">Mortierella alpina</name>
    <name type="common">Oleaginous fungus</name>
    <name type="synonym">Mortierella renispora</name>
    <dbReference type="NCBI Taxonomy" id="64518"/>
    <lineage>
        <taxon>Eukaryota</taxon>
        <taxon>Fungi</taxon>
        <taxon>Fungi incertae sedis</taxon>
        <taxon>Mucoromycota</taxon>
        <taxon>Mortierellomycotina</taxon>
        <taxon>Mortierellomycetes</taxon>
        <taxon>Mortierellales</taxon>
        <taxon>Mortierellaceae</taxon>
        <taxon>Mortierella</taxon>
    </lineage>
</organism>
<dbReference type="Proteomes" id="UP000738359">
    <property type="component" value="Unassembled WGS sequence"/>
</dbReference>
<name>A0A9P6IY62_MORAP</name>
<proteinExistence type="predicted"/>
<evidence type="ECO:0000313" key="3">
    <source>
        <dbReference type="Proteomes" id="UP000738359"/>
    </source>
</evidence>
<dbReference type="EMBL" id="JAAAHY010001087">
    <property type="protein sequence ID" value="KAF9952851.1"/>
    <property type="molecule type" value="Genomic_DNA"/>
</dbReference>
<evidence type="ECO:0000313" key="2">
    <source>
        <dbReference type="EMBL" id="KAF9952851.1"/>
    </source>
</evidence>
<reference evidence="2" key="1">
    <citation type="journal article" date="2020" name="Fungal Divers.">
        <title>Resolving the Mortierellaceae phylogeny through synthesis of multi-gene phylogenetics and phylogenomics.</title>
        <authorList>
            <person name="Vandepol N."/>
            <person name="Liber J."/>
            <person name="Desiro A."/>
            <person name="Na H."/>
            <person name="Kennedy M."/>
            <person name="Barry K."/>
            <person name="Grigoriev I.V."/>
            <person name="Miller A.N."/>
            <person name="O'Donnell K."/>
            <person name="Stajich J.E."/>
            <person name="Bonito G."/>
        </authorList>
    </citation>
    <scope>NUCLEOTIDE SEQUENCE</scope>
    <source>
        <strain evidence="2">CK1249</strain>
    </source>
</reference>
<gene>
    <name evidence="2" type="ORF">BGZ70_000449</name>
</gene>
<sequence length="105" mass="11025">MSDIHHLKSPAAAAGNPTPQSTPIAGIAKPDKPEQGEFHILPIDEDKKYPPPPKGPHSTGGPTGGHDLRSEFHVGPAIMPGAFMGSMGTNATAFEREHGQKAKKD</sequence>
<feature type="compositionally biased region" description="Basic and acidic residues" evidence="1">
    <location>
        <begin position="94"/>
        <end position="105"/>
    </location>
</feature>
<feature type="compositionally biased region" description="Basic and acidic residues" evidence="1">
    <location>
        <begin position="29"/>
        <end position="49"/>
    </location>
</feature>
<accession>A0A9P6IY62</accession>